<dbReference type="STRING" id="5353.A0A1Q3ERL9"/>
<keyword evidence="4" id="KW-1185">Reference proteome</keyword>
<evidence type="ECO:0000313" key="4">
    <source>
        <dbReference type="Proteomes" id="UP000188533"/>
    </source>
</evidence>
<reference evidence="3 4" key="1">
    <citation type="submission" date="2016-08" db="EMBL/GenBank/DDBJ databases">
        <authorList>
            <consortium name="Lentinula edodes genome sequencing consortium"/>
            <person name="Sakamoto Y."/>
            <person name="Nakade K."/>
            <person name="Sato S."/>
            <person name="Yoshida Y."/>
            <person name="Miyazaki K."/>
            <person name="Natsume S."/>
            <person name="Konno N."/>
        </authorList>
    </citation>
    <scope>NUCLEOTIDE SEQUENCE [LARGE SCALE GENOMIC DNA]</scope>
    <source>
        <strain evidence="3 4">NBRC 111202</strain>
    </source>
</reference>
<dbReference type="PANTHER" id="PTHR11439:SF467">
    <property type="entry name" value="INTEGRASE CATALYTIC DOMAIN-CONTAINING PROTEIN"/>
    <property type="match status" value="1"/>
</dbReference>
<evidence type="ECO:0000259" key="2">
    <source>
        <dbReference type="Pfam" id="PF07727"/>
    </source>
</evidence>
<dbReference type="PANTHER" id="PTHR11439">
    <property type="entry name" value="GAG-POL-RELATED RETROTRANSPOSON"/>
    <property type="match status" value="1"/>
</dbReference>
<proteinExistence type="predicted"/>
<feature type="compositionally biased region" description="Basic and acidic residues" evidence="1">
    <location>
        <begin position="14"/>
        <end position="28"/>
    </location>
</feature>
<accession>A0A1Q3ERL9</accession>
<sequence>MRAPSRVAIENQALEEREQDAQANREEWATDSPPAGQTLALIAANPWAFASATSNTWVPSTFKQAMKAPEIWLPPMKAEYDTLVAKGCWELVHLPPDANLTAQGYTQIQGQDYDKTYGAVRRHGVGRIVLAIIATLRLSLFQIDFTAAFLVYMRQPDGFIRPGDEDKVCRLRKSIYGTMQGSHDWQETLAAGYREDGYTTSRADPCIRYRRDGAEYTLTSMYGDDVCGGASTEAGRLRAVNDLAKRWESSEVTSHVLLGMNVQQDPTTKSITISLEHFQLLQVRRRHTPLPPNVKLCEAPTLLSDDDLQFMTGKPYREFVGSILWCQTCTRADISFAAGLLARYQLHPGRSHWECVEWLAGYLLWSCDYAITYEAPGAGQEHTPGLGLRPKGYSDSDHAGCMDISCRLSRLLEFQTPTFSCAIIYGGGIYRAVSDLPAGSLATILPCRG</sequence>
<dbReference type="Proteomes" id="UP000188533">
    <property type="component" value="Unassembled WGS sequence"/>
</dbReference>
<comment type="caution">
    <text evidence="3">The sequence shown here is derived from an EMBL/GenBank/DDBJ whole genome shotgun (WGS) entry which is preliminary data.</text>
</comment>
<feature type="region of interest" description="Disordered" evidence="1">
    <location>
        <begin position="1"/>
        <end position="32"/>
    </location>
</feature>
<dbReference type="AlphaFoldDB" id="A0A1Q3ERL9"/>
<gene>
    <name evidence="3" type="ORF">LENED_012049</name>
</gene>
<feature type="domain" description="Reverse transcriptase Ty1/copia-type" evidence="2">
    <location>
        <begin position="98"/>
        <end position="278"/>
    </location>
</feature>
<protein>
    <submittedName>
        <fullName evidence="3">Retrotransposon Ty1-copia subclass</fullName>
    </submittedName>
</protein>
<reference evidence="3 4" key="2">
    <citation type="submission" date="2017-02" db="EMBL/GenBank/DDBJ databases">
        <title>A genome survey and senescence transcriptome analysis in Lentinula edodes.</title>
        <authorList>
            <person name="Sakamoto Y."/>
            <person name="Nakade K."/>
            <person name="Sato S."/>
            <person name="Yoshida Y."/>
            <person name="Miyazaki K."/>
            <person name="Natsume S."/>
            <person name="Konno N."/>
        </authorList>
    </citation>
    <scope>NUCLEOTIDE SEQUENCE [LARGE SCALE GENOMIC DNA]</scope>
    <source>
        <strain evidence="3 4">NBRC 111202</strain>
    </source>
</reference>
<dbReference type="Pfam" id="PF07727">
    <property type="entry name" value="RVT_2"/>
    <property type="match status" value="1"/>
</dbReference>
<dbReference type="EMBL" id="BDGU01001354">
    <property type="protein sequence ID" value="GAW09849.1"/>
    <property type="molecule type" value="Genomic_DNA"/>
</dbReference>
<organism evidence="3 4">
    <name type="scientific">Lentinula edodes</name>
    <name type="common">Shiitake mushroom</name>
    <name type="synonym">Lentinus edodes</name>
    <dbReference type="NCBI Taxonomy" id="5353"/>
    <lineage>
        <taxon>Eukaryota</taxon>
        <taxon>Fungi</taxon>
        <taxon>Dikarya</taxon>
        <taxon>Basidiomycota</taxon>
        <taxon>Agaricomycotina</taxon>
        <taxon>Agaricomycetes</taxon>
        <taxon>Agaricomycetidae</taxon>
        <taxon>Agaricales</taxon>
        <taxon>Marasmiineae</taxon>
        <taxon>Omphalotaceae</taxon>
        <taxon>Lentinula</taxon>
    </lineage>
</organism>
<evidence type="ECO:0000313" key="3">
    <source>
        <dbReference type="EMBL" id="GAW09849.1"/>
    </source>
</evidence>
<evidence type="ECO:0000256" key="1">
    <source>
        <dbReference type="SAM" id="MobiDB-lite"/>
    </source>
</evidence>
<dbReference type="InterPro" id="IPR013103">
    <property type="entry name" value="RVT_2"/>
</dbReference>
<name>A0A1Q3ERL9_LENED</name>